<dbReference type="AlphaFoldDB" id="A0A4R6QDK0"/>
<sequence>MPVRTLDHFLILVEPLEPAVATYAQLGFHVRPIAKHEAIGSANSVIHLKNTYLELFFLGDAPPAINAQYRPRLAAGQGLANVSLQSNSLEADTERLKAAGLTTYPILSARRKIVRPDGTPDYTASSSFYFWREEHRYMSLFHSVHEKPETIFIEAYTHHANTVCDVTRLVYMSDDPAKDLAYFTTVYEGAPTSTGPDGFSFVGPRGEVTEVTTIARATERYGKHLPSAGLGGLGGLPIALHYSTASIDACAAHLKSHNVGHSAFGQGLIVAADEACGVSTVFEPINC</sequence>
<dbReference type="InterPro" id="IPR029068">
    <property type="entry name" value="Glyas_Bleomycin-R_OHBP_Dase"/>
</dbReference>
<dbReference type="InterPro" id="IPR025870">
    <property type="entry name" value="Glyoxalase-like_dom"/>
</dbReference>
<dbReference type="Proteomes" id="UP000295361">
    <property type="component" value="Unassembled WGS sequence"/>
</dbReference>
<dbReference type="RefSeq" id="WP_133703956.1">
    <property type="nucleotide sequence ID" value="NZ_SNXS01000016.1"/>
</dbReference>
<name>A0A4R6QDK0_9BURK</name>
<dbReference type="OrthoDB" id="9812467at2"/>
<feature type="domain" description="Glyoxalase-like" evidence="1">
    <location>
        <begin position="6"/>
        <end position="177"/>
    </location>
</feature>
<dbReference type="InParanoid" id="A0A4R6QDK0"/>
<organism evidence="2 3">
    <name type="scientific">Roseateles toxinivorans</name>
    <dbReference type="NCBI Taxonomy" id="270368"/>
    <lineage>
        <taxon>Bacteria</taxon>
        <taxon>Pseudomonadati</taxon>
        <taxon>Pseudomonadota</taxon>
        <taxon>Betaproteobacteria</taxon>
        <taxon>Burkholderiales</taxon>
        <taxon>Sphaerotilaceae</taxon>
        <taxon>Roseateles</taxon>
    </lineage>
</organism>
<dbReference type="Gene3D" id="3.10.180.10">
    <property type="entry name" value="2,3-Dihydroxybiphenyl 1,2-Dioxygenase, domain 1"/>
    <property type="match status" value="1"/>
</dbReference>
<protein>
    <submittedName>
        <fullName evidence="2">Glyoxalase-like protein</fullName>
    </submittedName>
</protein>
<dbReference type="PANTHER" id="PTHR40265">
    <property type="entry name" value="BLL2707 PROTEIN"/>
    <property type="match status" value="1"/>
</dbReference>
<dbReference type="SUPFAM" id="SSF54593">
    <property type="entry name" value="Glyoxalase/Bleomycin resistance protein/Dihydroxybiphenyl dioxygenase"/>
    <property type="match status" value="1"/>
</dbReference>
<dbReference type="Pfam" id="PF13468">
    <property type="entry name" value="Glyoxalase_3"/>
    <property type="match status" value="1"/>
</dbReference>
<evidence type="ECO:0000259" key="1">
    <source>
        <dbReference type="Pfam" id="PF13468"/>
    </source>
</evidence>
<comment type="caution">
    <text evidence="2">The sequence shown here is derived from an EMBL/GenBank/DDBJ whole genome shotgun (WGS) entry which is preliminary data.</text>
</comment>
<proteinExistence type="predicted"/>
<accession>A0A4R6QDK0</accession>
<evidence type="ECO:0000313" key="2">
    <source>
        <dbReference type="EMBL" id="TDP60465.1"/>
    </source>
</evidence>
<gene>
    <name evidence="2" type="ORF">DES47_11665</name>
</gene>
<dbReference type="PANTHER" id="PTHR40265:SF1">
    <property type="entry name" value="GLYOXALASE-LIKE DOMAIN-CONTAINING PROTEIN"/>
    <property type="match status" value="1"/>
</dbReference>
<dbReference type="EMBL" id="SNXS01000016">
    <property type="protein sequence ID" value="TDP60465.1"/>
    <property type="molecule type" value="Genomic_DNA"/>
</dbReference>
<reference evidence="2 3" key="1">
    <citation type="submission" date="2019-03" db="EMBL/GenBank/DDBJ databases">
        <title>Genomic Encyclopedia of Type Strains, Phase IV (KMG-IV): sequencing the most valuable type-strain genomes for metagenomic binning, comparative biology and taxonomic classification.</title>
        <authorList>
            <person name="Goeker M."/>
        </authorList>
    </citation>
    <scope>NUCLEOTIDE SEQUENCE [LARGE SCALE GENOMIC DNA]</scope>
    <source>
        <strain evidence="2 3">DSM 16998</strain>
    </source>
</reference>
<evidence type="ECO:0000313" key="3">
    <source>
        <dbReference type="Proteomes" id="UP000295361"/>
    </source>
</evidence>
<keyword evidence="3" id="KW-1185">Reference proteome</keyword>